<dbReference type="Proteomes" id="UP000605970">
    <property type="component" value="Unassembled WGS sequence"/>
</dbReference>
<proteinExistence type="predicted"/>
<dbReference type="InterPro" id="IPR013024">
    <property type="entry name" value="GGCT-like"/>
</dbReference>
<feature type="domain" description="Gamma-glutamylcyclotransferase AIG2-like" evidence="1">
    <location>
        <begin position="3"/>
        <end position="158"/>
    </location>
</feature>
<comment type="caution">
    <text evidence="2">The sequence shown here is derived from an EMBL/GenBank/DDBJ whole genome shotgun (WGS) entry which is preliminary data.</text>
</comment>
<protein>
    <submittedName>
        <fullName evidence="2">GGACT domain-containing protein</fullName>
    </submittedName>
</protein>
<evidence type="ECO:0000313" key="3">
    <source>
        <dbReference type="Proteomes" id="UP000605970"/>
    </source>
</evidence>
<dbReference type="Gene3D" id="3.10.490.10">
    <property type="entry name" value="Gamma-glutamyl cyclotransferase-like"/>
    <property type="match status" value="1"/>
</dbReference>
<evidence type="ECO:0000259" key="1">
    <source>
        <dbReference type="Pfam" id="PF06094"/>
    </source>
</evidence>
<dbReference type="CDD" id="cd06661">
    <property type="entry name" value="GGCT_like"/>
    <property type="match status" value="1"/>
</dbReference>
<name>A0A8S9ZF58_9BILA</name>
<dbReference type="Pfam" id="PF06094">
    <property type="entry name" value="GGACT"/>
    <property type="match status" value="1"/>
</dbReference>
<sequence length="164" mass="19247">MLLFVYGTLRRGFDNENSRKLNNLAKWIGKAVIQNAKLYYIRGDEFDYPAMVLNNNEQTEMEKTKISSDIVIGDVFHLFNPESMFLWLDEYEECGPGNSQPTEYLRKKVKVKLIENINETNKNNELIVTTYIWNWPVKNDNGDFIPPVVERIESGDWLLHINKK</sequence>
<keyword evidence="3" id="KW-1185">Reference proteome</keyword>
<dbReference type="SUPFAM" id="SSF110857">
    <property type="entry name" value="Gamma-glutamyl cyclotransferase-like"/>
    <property type="match status" value="1"/>
</dbReference>
<evidence type="ECO:0000313" key="2">
    <source>
        <dbReference type="EMBL" id="KAF7631093.1"/>
    </source>
</evidence>
<dbReference type="AlphaFoldDB" id="A0A8S9ZF58"/>
<accession>A0A8S9ZF58</accession>
<dbReference type="OrthoDB" id="5843516at2759"/>
<gene>
    <name evidence="2" type="ORF">Mgra_00008680</name>
</gene>
<dbReference type="InterPro" id="IPR036568">
    <property type="entry name" value="GGCT-like_sf"/>
</dbReference>
<organism evidence="2 3">
    <name type="scientific">Meloidogyne graminicola</name>
    <dbReference type="NCBI Taxonomy" id="189291"/>
    <lineage>
        <taxon>Eukaryota</taxon>
        <taxon>Metazoa</taxon>
        <taxon>Ecdysozoa</taxon>
        <taxon>Nematoda</taxon>
        <taxon>Chromadorea</taxon>
        <taxon>Rhabditida</taxon>
        <taxon>Tylenchina</taxon>
        <taxon>Tylenchomorpha</taxon>
        <taxon>Tylenchoidea</taxon>
        <taxon>Meloidogynidae</taxon>
        <taxon>Meloidogyninae</taxon>
        <taxon>Meloidogyne</taxon>
    </lineage>
</organism>
<dbReference type="InterPro" id="IPR009288">
    <property type="entry name" value="AIG2-like_dom"/>
</dbReference>
<reference evidence="2" key="1">
    <citation type="journal article" date="2020" name="Ecol. Evol.">
        <title>Genome structure and content of the rice root-knot nematode (Meloidogyne graminicola).</title>
        <authorList>
            <person name="Phan N.T."/>
            <person name="Danchin E.G.J."/>
            <person name="Klopp C."/>
            <person name="Perfus-Barbeoch L."/>
            <person name="Kozlowski D.K."/>
            <person name="Koutsovoulos G.D."/>
            <person name="Lopez-Roques C."/>
            <person name="Bouchez O."/>
            <person name="Zahm M."/>
            <person name="Besnard G."/>
            <person name="Bellafiore S."/>
        </authorList>
    </citation>
    <scope>NUCLEOTIDE SEQUENCE</scope>
    <source>
        <strain evidence="2">VN-18</strain>
    </source>
</reference>
<dbReference type="EMBL" id="JABEBT010000119">
    <property type="protein sequence ID" value="KAF7631093.1"/>
    <property type="molecule type" value="Genomic_DNA"/>
</dbReference>